<dbReference type="PANTHER" id="PTHR33406">
    <property type="entry name" value="MEMBRANE PROTEIN MJ1562-RELATED"/>
    <property type="match status" value="1"/>
</dbReference>
<keyword evidence="4 7" id="KW-0812">Transmembrane</keyword>
<evidence type="ECO:0000256" key="7">
    <source>
        <dbReference type="SAM" id="Phobius"/>
    </source>
</evidence>
<dbReference type="InterPro" id="IPR050545">
    <property type="entry name" value="Mycobact_MmpL"/>
</dbReference>
<dbReference type="PANTHER" id="PTHR33406:SF6">
    <property type="entry name" value="MEMBRANE PROTEIN YDGH-RELATED"/>
    <property type="match status" value="1"/>
</dbReference>
<feature type="transmembrane region" description="Helical" evidence="7">
    <location>
        <begin position="714"/>
        <end position="741"/>
    </location>
</feature>
<keyword evidence="10" id="KW-1185">Reference proteome</keyword>
<evidence type="ECO:0000256" key="3">
    <source>
        <dbReference type="ARBA" id="ARBA00022475"/>
    </source>
</evidence>
<dbReference type="Gene3D" id="1.20.1640.10">
    <property type="entry name" value="Multidrug efflux transporter AcrB transmembrane domain"/>
    <property type="match status" value="2"/>
</dbReference>
<feature type="transmembrane region" description="Helical" evidence="7">
    <location>
        <begin position="281"/>
        <end position="301"/>
    </location>
</feature>
<feature type="transmembrane region" description="Helical" evidence="7">
    <location>
        <begin position="12"/>
        <end position="31"/>
    </location>
</feature>
<feature type="transmembrane region" description="Helical" evidence="7">
    <location>
        <begin position="681"/>
        <end position="708"/>
    </location>
</feature>
<comment type="similarity">
    <text evidence="2">Belongs to the resistance-nodulation-cell division (RND) (TC 2.A.6) family. MmpL subfamily.</text>
</comment>
<comment type="subcellular location">
    <subcellularLocation>
        <location evidence="1">Cell membrane</location>
        <topology evidence="1">Multi-pass membrane protein</topology>
    </subcellularLocation>
</comment>
<keyword evidence="5 7" id="KW-1133">Transmembrane helix</keyword>
<dbReference type="EMBL" id="JBHSPR010000013">
    <property type="protein sequence ID" value="MFC6018378.1"/>
    <property type="molecule type" value="Genomic_DNA"/>
</dbReference>
<dbReference type="Pfam" id="PF03176">
    <property type="entry name" value="MMPL"/>
    <property type="match status" value="2"/>
</dbReference>
<keyword evidence="6 7" id="KW-0472">Membrane</keyword>
<feature type="transmembrane region" description="Helical" evidence="7">
    <location>
        <begin position="639"/>
        <end position="660"/>
    </location>
</feature>
<feature type="domain" description="Membrane transport protein MMPL" evidence="8">
    <location>
        <begin position="444"/>
        <end position="745"/>
    </location>
</feature>
<feature type="transmembrane region" description="Helical" evidence="7">
    <location>
        <begin position="414"/>
        <end position="434"/>
    </location>
</feature>
<dbReference type="SUPFAM" id="SSF82866">
    <property type="entry name" value="Multidrug efflux transporter AcrB transmembrane domain"/>
    <property type="match status" value="2"/>
</dbReference>
<feature type="domain" description="Membrane transport protein MMPL" evidence="8">
    <location>
        <begin position="48"/>
        <end position="364"/>
    </location>
</feature>
<dbReference type="Proteomes" id="UP001596203">
    <property type="component" value="Unassembled WGS sequence"/>
</dbReference>
<feature type="transmembrane region" description="Helical" evidence="7">
    <location>
        <begin position="172"/>
        <end position="191"/>
    </location>
</feature>
<accession>A0ABW1KC58</accession>
<evidence type="ECO:0000256" key="5">
    <source>
        <dbReference type="ARBA" id="ARBA00022989"/>
    </source>
</evidence>
<comment type="caution">
    <text evidence="9">The sequence shown here is derived from an EMBL/GenBank/DDBJ whole genome shotgun (WGS) entry which is preliminary data.</text>
</comment>
<feature type="transmembrane region" description="Helical" evidence="7">
    <location>
        <begin position="606"/>
        <end position="627"/>
    </location>
</feature>
<dbReference type="InterPro" id="IPR004869">
    <property type="entry name" value="MMPL_dom"/>
</dbReference>
<reference evidence="10" key="1">
    <citation type="journal article" date="2019" name="Int. J. Syst. Evol. Microbiol.">
        <title>The Global Catalogue of Microorganisms (GCM) 10K type strain sequencing project: providing services to taxonomists for standard genome sequencing and annotation.</title>
        <authorList>
            <consortium name="The Broad Institute Genomics Platform"/>
            <consortium name="The Broad Institute Genome Sequencing Center for Infectious Disease"/>
            <person name="Wu L."/>
            <person name="Ma J."/>
        </authorList>
    </citation>
    <scope>NUCLEOTIDE SEQUENCE [LARGE SCALE GENOMIC DNA]</scope>
    <source>
        <strain evidence="10">ZS-35-S2</strain>
    </source>
</reference>
<sequence>MFDRLARLVVHNPWKVVFVWLVLTTATVALAPTLDEQTEAKPAGLLSEHYESTRAAAVAAAKFPPSADSTATIVLSRVDGGPFTTTDRTHVDDLTRRIVAGGIDHVTGVTGPPTISTNQRVQMVTVGLTGPAEDHAQLDTVPRLRDTVRTTLAGTTLTAAVTGDAAMFVDNASAFEAGLLVAGVVSIARLLPDQLIIYRSPVGALLPVAVVGMVGALATSIAAWIVRALDLPANPSLAIIMTIVLYIVATNHILFLWFRYRERLRAGDEPRTALVTAAVRVGRIVPPSTAALAILFAALPLTGYDAASSLAPGIVAAVAVMAAASLTLVPAVMSLLGTKLFWPSRSWQPNPTGGMHERLRRYRWLAWASRPRTRPPSTWSTRLRQRMPWLTKLRRKPGDGGFHQAGRFTSRRPAVVAAASTGLLAVLAFGLLGMRPDYNPTRHLPSGTEWARGLDTVQAGFSADALNPVTVYVTAAADQPLNPAALRRYADRLATVPGISGNLPADPDPDAGPVELSQDGTAARINLLLESAPYAPQSLNLVGGELRDTAHTAAPPGTTALVGGVSATFADIRHANHRNLWFVLPAAGILAALAVALLLRNLTAALYVAVATALAAAGTLGMTTYVFQHIGGHPGLSFLLPLIVFLFVVTTGTDYTILTLSRLREETRLGRDPRTAAHHTIAQAGPAIGAAGLLLTGFFAATVLAGGLLAQMGLAIAIGIIICAFVTSMFLVPSLAVLVATRPAPLRSWLRGRGRVGT</sequence>
<evidence type="ECO:0000259" key="8">
    <source>
        <dbReference type="Pfam" id="PF03176"/>
    </source>
</evidence>
<evidence type="ECO:0000256" key="6">
    <source>
        <dbReference type="ARBA" id="ARBA00023136"/>
    </source>
</evidence>
<evidence type="ECO:0000256" key="2">
    <source>
        <dbReference type="ARBA" id="ARBA00010157"/>
    </source>
</evidence>
<protein>
    <submittedName>
        <fullName evidence="9">MMPL family transporter</fullName>
    </submittedName>
</protein>
<organism evidence="9 10">
    <name type="scientific">Plantactinospora solaniradicis</name>
    <dbReference type="NCBI Taxonomy" id="1723736"/>
    <lineage>
        <taxon>Bacteria</taxon>
        <taxon>Bacillati</taxon>
        <taxon>Actinomycetota</taxon>
        <taxon>Actinomycetes</taxon>
        <taxon>Micromonosporales</taxon>
        <taxon>Micromonosporaceae</taxon>
        <taxon>Plantactinospora</taxon>
    </lineage>
</organism>
<proteinExistence type="inferred from homology"/>
<feature type="transmembrane region" description="Helical" evidence="7">
    <location>
        <begin position="203"/>
        <end position="225"/>
    </location>
</feature>
<evidence type="ECO:0000313" key="9">
    <source>
        <dbReference type="EMBL" id="MFC6018378.1"/>
    </source>
</evidence>
<feature type="transmembrane region" description="Helical" evidence="7">
    <location>
        <begin position="580"/>
        <end position="599"/>
    </location>
</feature>
<evidence type="ECO:0000313" key="10">
    <source>
        <dbReference type="Proteomes" id="UP001596203"/>
    </source>
</evidence>
<feature type="transmembrane region" description="Helical" evidence="7">
    <location>
        <begin position="313"/>
        <end position="336"/>
    </location>
</feature>
<keyword evidence="3" id="KW-1003">Cell membrane</keyword>
<name>A0ABW1KC58_9ACTN</name>
<evidence type="ECO:0000256" key="1">
    <source>
        <dbReference type="ARBA" id="ARBA00004651"/>
    </source>
</evidence>
<evidence type="ECO:0000256" key="4">
    <source>
        <dbReference type="ARBA" id="ARBA00022692"/>
    </source>
</evidence>
<gene>
    <name evidence="9" type="ORF">ACFP2T_19465</name>
</gene>
<dbReference type="RefSeq" id="WP_377423766.1">
    <property type="nucleotide sequence ID" value="NZ_JBHSPR010000013.1"/>
</dbReference>
<feature type="transmembrane region" description="Helical" evidence="7">
    <location>
        <begin position="237"/>
        <end position="260"/>
    </location>
</feature>